<evidence type="ECO:0000256" key="4">
    <source>
        <dbReference type="ARBA" id="ARBA00022989"/>
    </source>
</evidence>
<feature type="transmembrane region" description="Helical" evidence="11">
    <location>
        <begin position="154"/>
        <end position="177"/>
    </location>
</feature>
<dbReference type="PANTHER" id="PTHR24234">
    <property type="entry name" value="LYSOPHOSPHATIDIC ACID RECEPTOR 5/SPHINGOSYLPHOSPHORYLCHOLINE RECEPTOR"/>
    <property type="match status" value="1"/>
</dbReference>
<keyword evidence="9" id="KW-0325">Glycoprotein</keyword>
<dbReference type="PRINTS" id="PR00237">
    <property type="entry name" value="GPCRRHODOPSN"/>
</dbReference>
<evidence type="ECO:0000313" key="13">
    <source>
        <dbReference type="Ensembl" id="ENSLOCP00000001001.1"/>
    </source>
</evidence>
<dbReference type="Ensembl" id="ENSLOCT00000001005.1">
    <property type="protein sequence ID" value="ENSLOCP00000001001.1"/>
    <property type="gene ID" value="ENSLOCG00000000901.1"/>
</dbReference>
<dbReference type="STRING" id="7918.ENSLOCP00000001001"/>
<evidence type="ECO:0000313" key="14">
    <source>
        <dbReference type="Proteomes" id="UP000018468"/>
    </source>
</evidence>
<keyword evidence="5" id="KW-0297">G-protein coupled receptor</keyword>
<evidence type="ECO:0000256" key="3">
    <source>
        <dbReference type="ARBA" id="ARBA00022692"/>
    </source>
</evidence>
<feature type="transmembrane region" description="Helical" evidence="11">
    <location>
        <begin position="68"/>
        <end position="91"/>
    </location>
</feature>
<proteinExistence type="predicted"/>
<dbReference type="PROSITE" id="PS50262">
    <property type="entry name" value="G_PROTEIN_RECEP_F1_2"/>
    <property type="match status" value="1"/>
</dbReference>
<dbReference type="AlphaFoldDB" id="W5LXZ4"/>
<accession>W5LXZ4</accession>
<keyword evidence="7" id="KW-1015">Disulfide bond</keyword>
<keyword evidence="14" id="KW-1185">Reference proteome</keyword>
<evidence type="ECO:0000256" key="6">
    <source>
        <dbReference type="ARBA" id="ARBA00023136"/>
    </source>
</evidence>
<evidence type="ECO:0000256" key="10">
    <source>
        <dbReference type="ARBA" id="ARBA00023224"/>
    </source>
</evidence>
<feature type="transmembrane region" description="Helical" evidence="11">
    <location>
        <begin position="198"/>
        <end position="225"/>
    </location>
</feature>
<reference evidence="13" key="2">
    <citation type="submission" date="2025-08" db="UniProtKB">
        <authorList>
            <consortium name="Ensembl"/>
        </authorList>
    </citation>
    <scope>IDENTIFICATION</scope>
</reference>
<feature type="transmembrane region" description="Helical" evidence="11">
    <location>
        <begin position="30"/>
        <end position="56"/>
    </location>
</feature>
<feature type="domain" description="G-protein coupled receptors family 1 profile" evidence="12">
    <location>
        <begin position="13"/>
        <end position="258"/>
    </location>
</feature>
<evidence type="ECO:0000256" key="7">
    <source>
        <dbReference type="ARBA" id="ARBA00023157"/>
    </source>
</evidence>
<dbReference type="SUPFAM" id="SSF81321">
    <property type="entry name" value="Family A G protein-coupled receptor-like"/>
    <property type="match status" value="1"/>
</dbReference>
<dbReference type="HOGENOM" id="CLU_009579_23_0_1"/>
<reference evidence="14" key="1">
    <citation type="submission" date="2011-12" db="EMBL/GenBank/DDBJ databases">
        <title>The Draft Genome of Lepisosteus oculatus.</title>
        <authorList>
            <consortium name="The Broad Institute Genome Assembly &amp; Analysis Group"/>
            <consortium name="Computational R&amp;D Group"/>
            <consortium name="and Sequencing Platform"/>
            <person name="Di Palma F."/>
            <person name="Alfoldi J."/>
            <person name="Johnson J."/>
            <person name="Berlin A."/>
            <person name="Gnerre S."/>
            <person name="Jaffe D."/>
            <person name="MacCallum I."/>
            <person name="Young S."/>
            <person name="Walker B.J."/>
            <person name="Lander E.S."/>
            <person name="Lindblad-Toh K."/>
        </authorList>
    </citation>
    <scope>NUCLEOTIDE SEQUENCE [LARGE SCALE GENOMIC DNA]</scope>
</reference>
<dbReference type="GeneTree" id="ENSGT00940000164014"/>
<dbReference type="GO" id="GO:0004930">
    <property type="term" value="F:G protein-coupled receptor activity"/>
    <property type="evidence" value="ECO:0000318"/>
    <property type="project" value="GO_Central"/>
</dbReference>
<dbReference type="InterPro" id="IPR017452">
    <property type="entry name" value="GPCR_Rhodpsn_7TM"/>
</dbReference>
<dbReference type="FunFam" id="1.20.1070.10:FF:000669">
    <property type="entry name" value="Uncharacterized protein"/>
    <property type="match status" value="1"/>
</dbReference>
<evidence type="ECO:0000256" key="9">
    <source>
        <dbReference type="ARBA" id="ARBA00023180"/>
    </source>
</evidence>
<sequence length="269" mass="30851">VFYSCVVCIGLPINCLAAYRLYHLVKASNVLPIYVINLLISDMLQLAMLPLILLSFYTDLLDTVYYLIHHWISINIFSMCVSISFFVCISLERYLAIVHPLWHQTQRSPRLAIKVSVGVWLFAVNPILYVLLRNDSPKTELHNVNIVMIKYDSIIWIPLFFVFFFLVPLILLVFFYVRSKAAITSSIGAPDVKKKRALRVLSAVLTLFILIYGPFFTLFVISYILESINISTTLGSKEVTMTSSVIRSLNVIVDPILYVFLRNDVRQML</sequence>
<evidence type="ECO:0000256" key="11">
    <source>
        <dbReference type="SAM" id="Phobius"/>
    </source>
</evidence>
<keyword evidence="3 11" id="KW-0812">Transmembrane</keyword>
<dbReference type="Pfam" id="PF00001">
    <property type="entry name" value="7tm_1"/>
    <property type="match status" value="1"/>
</dbReference>
<feature type="transmembrane region" description="Helical" evidence="11">
    <location>
        <begin position="245"/>
        <end position="261"/>
    </location>
</feature>
<dbReference type="GO" id="GO:0005886">
    <property type="term" value="C:plasma membrane"/>
    <property type="evidence" value="ECO:0000318"/>
    <property type="project" value="GO_Central"/>
</dbReference>
<name>W5LXZ4_LEPOC</name>
<keyword evidence="6 11" id="KW-0472">Membrane</keyword>
<evidence type="ECO:0000256" key="5">
    <source>
        <dbReference type="ARBA" id="ARBA00023040"/>
    </source>
</evidence>
<feature type="transmembrane region" description="Helical" evidence="11">
    <location>
        <begin position="111"/>
        <end position="132"/>
    </location>
</feature>
<dbReference type="PANTHER" id="PTHR24234:SF8">
    <property type="entry name" value="G-PROTEIN COUPLED RECEPTOR 4-LIKE"/>
    <property type="match status" value="1"/>
</dbReference>
<dbReference type="InParanoid" id="W5LXZ4"/>
<dbReference type="InterPro" id="IPR000276">
    <property type="entry name" value="GPCR_Rhodpsn"/>
</dbReference>
<organism evidence="13 14">
    <name type="scientific">Lepisosteus oculatus</name>
    <name type="common">Spotted gar</name>
    <dbReference type="NCBI Taxonomy" id="7918"/>
    <lineage>
        <taxon>Eukaryota</taxon>
        <taxon>Metazoa</taxon>
        <taxon>Chordata</taxon>
        <taxon>Craniata</taxon>
        <taxon>Vertebrata</taxon>
        <taxon>Euteleostomi</taxon>
        <taxon>Actinopterygii</taxon>
        <taxon>Neopterygii</taxon>
        <taxon>Holostei</taxon>
        <taxon>Semionotiformes</taxon>
        <taxon>Lepisosteidae</taxon>
        <taxon>Lepisosteus</taxon>
    </lineage>
</organism>
<evidence type="ECO:0000256" key="8">
    <source>
        <dbReference type="ARBA" id="ARBA00023170"/>
    </source>
</evidence>
<dbReference type="Bgee" id="ENSLOCG00000000901">
    <property type="expression patterns" value="Expressed in mesonephros and 1 other cell type or tissue"/>
</dbReference>
<evidence type="ECO:0000256" key="1">
    <source>
        <dbReference type="ARBA" id="ARBA00004651"/>
    </source>
</evidence>
<keyword evidence="10" id="KW-0807">Transducer</keyword>
<keyword evidence="8" id="KW-0675">Receptor</keyword>
<reference evidence="13" key="3">
    <citation type="submission" date="2025-09" db="UniProtKB">
        <authorList>
            <consortium name="Ensembl"/>
        </authorList>
    </citation>
    <scope>IDENTIFICATION</scope>
</reference>
<keyword evidence="2" id="KW-1003">Cell membrane</keyword>
<keyword evidence="4 11" id="KW-1133">Transmembrane helix</keyword>
<comment type="subcellular location">
    <subcellularLocation>
        <location evidence="1">Cell membrane</location>
        <topology evidence="1">Multi-pass membrane protein</topology>
    </subcellularLocation>
</comment>
<dbReference type="Proteomes" id="UP000018468">
    <property type="component" value="Unassembled WGS sequence"/>
</dbReference>
<evidence type="ECO:0000256" key="2">
    <source>
        <dbReference type="ARBA" id="ARBA00022475"/>
    </source>
</evidence>
<dbReference type="Gene3D" id="1.20.1070.10">
    <property type="entry name" value="Rhodopsin 7-helix transmembrane proteins"/>
    <property type="match status" value="1"/>
</dbReference>
<dbReference type="OMA" id="HWISINI"/>
<evidence type="ECO:0000259" key="12">
    <source>
        <dbReference type="PROSITE" id="PS50262"/>
    </source>
</evidence>
<dbReference type="GO" id="GO:0007186">
    <property type="term" value="P:G protein-coupled receptor signaling pathway"/>
    <property type="evidence" value="ECO:0000318"/>
    <property type="project" value="GO_Central"/>
</dbReference>
<protein>
    <recommendedName>
        <fullName evidence="12">G-protein coupled receptors family 1 profile domain-containing protein</fullName>
    </recommendedName>
</protein>